<reference evidence="1" key="1">
    <citation type="submission" date="2018-05" db="EMBL/GenBank/DDBJ databases">
        <title>Draft genome of Mucuna pruriens seed.</title>
        <authorList>
            <person name="Nnadi N.E."/>
            <person name="Vos R."/>
            <person name="Hasami M.H."/>
            <person name="Devisetty U.K."/>
            <person name="Aguiy J.C."/>
        </authorList>
    </citation>
    <scope>NUCLEOTIDE SEQUENCE [LARGE SCALE GENOMIC DNA]</scope>
    <source>
        <strain evidence="1">JCA_2017</strain>
    </source>
</reference>
<sequence length="77" mass="8531">MEKDVLTIGIRNILGIPILNDVVILNGNQSVVLLSSTEGRWLVDSGSIDHMTHYSNDFTNSTTLCKPTLLMLMGYHI</sequence>
<proteinExistence type="predicted"/>
<gene>
    <name evidence="1" type="ORF">CR513_17880</name>
</gene>
<dbReference type="Proteomes" id="UP000257109">
    <property type="component" value="Unassembled WGS sequence"/>
</dbReference>
<feature type="non-terminal residue" evidence="1">
    <location>
        <position position="1"/>
    </location>
</feature>
<accession>A0A371H8K3</accession>
<evidence type="ECO:0000313" key="2">
    <source>
        <dbReference type="Proteomes" id="UP000257109"/>
    </source>
</evidence>
<keyword evidence="2" id="KW-1185">Reference proteome</keyword>
<dbReference type="AlphaFoldDB" id="A0A371H8K3"/>
<organism evidence="1 2">
    <name type="scientific">Mucuna pruriens</name>
    <name type="common">Velvet bean</name>
    <name type="synonym">Dolichos pruriens</name>
    <dbReference type="NCBI Taxonomy" id="157652"/>
    <lineage>
        <taxon>Eukaryota</taxon>
        <taxon>Viridiplantae</taxon>
        <taxon>Streptophyta</taxon>
        <taxon>Embryophyta</taxon>
        <taxon>Tracheophyta</taxon>
        <taxon>Spermatophyta</taxon>
        <taxon>Magnoliopsida</taxon>
        <taxon>eudicotyledons</taxon>
        <taxon>Gunneridae</taxon>
        <taxon>Pentapetalae</taxon>
        <taxon>rosids</taxon>
        <taxon>fabids</taxon>
        <taxon>Fabales</taxon>
        <taxon>Fabaceae</taxon>
        <taxon>Papilionoideae</taxon>
        <taxon>50 kb inversion clade</taxon>
        <taxon>NPAAA clade</taxon>
        <taxon>indigoferoid/millettioid clade</taxon>
        <taxon>Phaseoleae</taxon>
        <taxon>Mucuna</taxon>
    </lineage>
</organism>
<protein>
    <submittedName>
        <fullName evidence="1">Uncharacterized protein</fullName>
    </submittedName>
</protein>
<comment type="caution">
    <text evidence="1">The sequence shown here is derived from an EMBL/GenBank/DDBJ whole genome shotgun (WGS) entry which is preliminary data.</text>
</comment>
<name>A0A371H8K3_MUCPR</name>
<evidence type="ECO:0000313" key="1">
    <source>
        <dbReference type="EMBL" id="RDX99120.1"/>
    </source>
</evidence>
<dbReference type="EMBL" id="QJKJ01003302">
    <property type="protein sequence ID" value="RDX99120.1"/>
    <property type="molecule type" value="Genomic_DNA"/>
</dbReference>